<organism evidence="2 3">
    <name type="scientific">Neolentinus lepideus HHB14362 ss-1</name>
    <dbReference type="NCBI Taxonomy" id="1314782"/>
    <lineage>
        <taxon>Eukaryota</taxon>
        <taxon>Fungi</taxon>
        <taxon>Dikarya</taxon>
        <taxon>Basidiomycota</taxon>
        <taxon>Agaricomycotina</taxon>
        <taxon>Agaricomycetes</taxon>
        <taxon>Gloeophyllales</taxon>
        <taxon>Gloeophyllaceae</taxon>
        <taxon>Neolentinus</taxon>
    </lineage>
</organism>
<evidence type="ECO:0000313" key="2">
    <source>
        <dbReference type="EMBL" id="KZT21932.1"/>
    </source>
</evidence>
<dbReference type="Pfam" id="PF01636">
    <property type="entry name" value="APH"/>
    <property type="match status" value="1"/>
</dbReference>
<protein>
    <recommendedName>
        <fullName evidence="1">Aminoglycoside phosphotransferase domain-containing protein</fullName>
    </recommendedName>
</protein>
<dbReference type="EMBL" id="KV425601">
    <property type="protein sequence ID" value="KZT21932.1"/>
    <property type="molecule type" value="Genomic_DNA"/>
</dbReference>
<dbReference type="PANTHER" id="PTHR21310:SF15">
    <property type="entry name" value="AMINOGLYCOSIDE PHOSPHOTRANSFERASE DOMAIN-CONTAINING PROTEIN"/>
    <property type="match status" value="1"/>
</dbReference>
<dbReference type="Proteomes" id="UP000076761">
    <property type="component" value="Unassembled WGS sequence"/>
</dbReference>
<dbReference type="Gene3D" id="3.90.1200.10">
    <property type="match status" value="1"/>
</dbReference>
<proteinExistence type="predicted"/>
<dbReference type="InterPro" id="IPR051678">
    <property type="entry name" value="AGP_Transferase"/>
</dbReference>
<sequence length="273" mass="31817">MHLKKFLLHLIPHVLRRRLYRYLITDGRESYNAFNQFNTVHRDLFGFVIKGNATPSEYAATESIRRNTNIPVPFVYDYIKTGSHTAYFVMQNMSGMSLDDYRINVAPANQLRVITDELRDVRSPYGQSICRFDDSPLDDHRIQLLGGSFGPFPSPEDFHRALLEYSDLQTPNEVKGAVLDRINAAFSNDYGVRLTHGDLTPSNILVDKDLNITSILDWATASWMPEYWELVKSIFLLQYRKSFWRKVMEQVFPQYGDIQEADQLIVKYRRVYT</sequence>
<dbReference type="PANTHER" id="PTHR21310">
    <property type="entry name" value="AMINOGLYCOSIDE PHOSPHOTRANSFERASE-RELATED-RELATED"/>
    <property type="match status" value="1"/>
</dbReference>
<name>A0A165Q503_9AGAM</name>
<accession>A0A165Q503</accession>
<dbReference type="InParanoid" id="A0A165Q503"/>
<dbReference type="InterPro" id="IPR002575">
    <property type="entry name" value="Aminoglycoside_PTrfase"/>
</dbReference>
<reference evidence="2 3" key="1">
    <citation type="journal article" date="2016" name="Mol. Biol. Evol.">
        <title>Comparative Genomics of Early-Diverging Mushroom-Forming Fungi Provides Insights into the Origins of Lignocellulose Decay Capabilities.</title>
        <authorList>
            <person name="Nagy L.G."/>
            <person name="Riley R."/>
            <person name="Tritt A."/>
            <person name="Adam C."/>
            <person name="Daum C."/>
            <person name="Floudas D."/>
            <person name="Sun H."/>
            <person name="Yadav J.S."/>
            <person name="Pangilinan J."/>
            <person name="Larsson K.H."/>
            <person name="Matsuura K."/>
            <person name="Barry K."/>
            <person name="Labutti K."/>
            <person name="Kuo R."/>
            <person name="Ohm R.A."/>
            <person name="Bhattacharya S.S."/>
            <person name="Shirouzu T."/>
            <person name="Yoshinaga Y."/>
            <person name="Martin F.M."/>
            <person name="Grigoriev I.V."/>
            <person name="Hibbett D.S."/>
        </authorList>
    </citation>
    <scope>NUCLEOTIDE SEQUENCE [LARGE SCALE GENOMIC DNA]</scope>
    <source>
        <strain evidence="2 3">HHB14362 ss-1</strain>
    </source>
</reference>
<gene>
    <name evidence="2" type="ORF">NEOLEDRAFT_1072714</name>
</gene>
<dbReference type="SUPFAM" id="SSF56112">
    <property type="entry name" value="Protein kinase-like (PK-like)"/>
    <property type="match status" value="1"/>
</dbReference>
<dbReference type="OrthoDB" id="5404599at2759"/>
<keyword evidence="3" id="KW-1185">Reference proteome</keyword>
<dbReference type="AlphaFoldDB" id="A0A165Q503"/>
<dbReference type="STRING" id="1314782.A0A165Q503"/>
<dbReference type="InterPro" id="IPR011009">
    <property type="entry name" value="Kinase-like_dom_sf"/>
</dbReference>
<evidence type="ECO:0000259" key="1">
    <source>
        <dbReference type="Pfam" id="PF01636"/>
    </source>
</evidence>
<evidence type="ECO:0000313" key="3">
    <source>
        <dbReference type="Proteomes" id="UP000076761"/>
    </source>
</evidence>
<feature type="domain" description="Aminoglycoside phosphotransferase" evidence="1">
    <location>
        <begin position="68"/>
        <end position="252"/>
    </location>
</feature>